<evidence type="ECO:0000256" key="1">
    <source>
        <dbReference type="SAM" id="MobiDB-lite"/>
    </source>
</evidence>
<gene>
    <name evidence="2" type="ORF">NDU88_002773</name>
</gene>
<evidence type="ECO:0000313" key="2">
    <source>
        <dbReference type="EMBL" id="KAJ1124312.1"/>
    </source>
</evidence>
<feature type="compositionally biased region" description="Polar residues" evidence="1">
    <location>
        <begin position="108"/>
        <end position="123"/>
    </location>
</feature>
<name>A0AAV7PAB4_PLEWA</name>
<accession>A0AAV7PAB4</accession>
<dbReference type="AlphaFoldDB" id="A0AAV7PAB4"/>
<dbReference type="EMBL" id="JANPWB010000011">
    <property type="protein sequence ID" value="KAJ1124312.1"/>
    <property type="molecule type" value="Genomic_DNA"/>
</dbReference>
<feature type="region of interest" description="Disordered" evidence="1">
    <location>
        <begin position="101"/>
        <end position="133"/>
    </location>
</feature>
<proteinExistence type="predicted"/>
<dbReference type="Proteomes" id="UP001066276">
    <property type="component" value="Chromosome 7"/>
</dbReference>
<organism evidence="2 3">
    <name type="scientific">Pleurodeles waltl</name>
    <name type="common">Iberian ribbed newt</name>
    <dbReference type="NCBI Taxonomy" id="8319"/>
    <lineage>
        <taxon>Eukaryota</taxon>
        <taxon>Metazoa</taxon>
        <taxon>Chordata</taxon>
        <taxon>Craniata</taxon>
        <taxon>Vertebrata</taxon>
        <taxon>Euteleostomi</taxon>
        <taxon>Amphibia</taxon>
        <taxon>Batrachia</taxon>
        <taxon>Caudata</taxon>
        <taxon>Salamandroidea</taxon>
        <taxon>Salamandridae</taxon>
        <taxon>Pleurodelinae</taxon>
        <taxon>Pleurodeles</taxon>
    </lineage>
</organism>
<keyword evidence="3" id="KW-1185">Reference proteome</keyword>
<protein>
    <submittedName>
        <fullName evidence="2">Uncharacterized protein</fullName>
    </submittedName>
</protein>
<comment type="caution">
    <text evidence="2">The sequence shown here is derived from an EMBL/GenBank/DDBJ whole genome shotgun (WGS) entry which is preliminary data.</text>
</comment>
<sequence length="204" mass="21737">MPAQGAVKLLTPDYLHRSAGCLETPVWRFVLLSLTVILGDCVAVPVQCSTLGAASCGSASGCERVSSPYVALGREELKPKSYSAQQNPHTGHKLYLGSQHLQAMQHRPGQSQAGRSPRNSSQGPEKIYAGDNDEKGDKCIRAALTLASCPAPHARQTSILASTSGIIRQQCRSLQPVFLTPISCPKRHHCFSQGPGALYNGTMG</sequence>
<evidence type="ECO:0000313" key="3">
    <source>
        <dbReference type="Proteomes" id="UP001066276"/>
    </source>
</evidence>
<reference evidence="2" key="1">
    <citation type="journal article" date="2022" name="bioRxiv">
        <title>Sequencing and chromosome-scale assembly of the giantPleurodeles waltlgenome.</title>
        <authorList>
            <person name="Brown T."/>
            <person name="Elewa A."/>
            <person name="Iarovenko S."/>
            <person name="Subramanian E."/>
            <person name="Araus A.J."/>
            <person name="Petzold A."/>
            <person name="Susuki M."/>
            <person name="Suzuki K.-i.T."/>
            <person name="Hayashi T."/>
            <person name="Toyoda A."/>
            <person name="Oliveira C."/>
            <person name="Osipova E."/>
            <person name="Leigh N.D."/>
            <person name="Simon A."/>
            <person name="Yun M.H."/>
        </authorList>
    </citation>
    <scope>NUCLEOTIDE SEQUENCE</scope>
    <source>
        <strain evidence="2">20211129_DDA</strain>
        <tissue evidence="2">Liver</tissue>
    </source>
</reference>